<dbReference type="EMBL" id="CT573213">
    <property type="protein sequence ID" value="CAJ61306.1"/>
    <property type="molecule type" value="Genomic_DNA"/>
</dbReference>
<dbReference type="STRING" id="326424.FRAAL2660"/>
<gene>
    <name evidence="2" type="ordered locus">FRAAL2660</name>
</gene>
<feature type="transmembrane region" description="Helical" evidence="1">
    <location>
        <begin position="44"/>
        <end position="64"/>
    </location>
</feature>
<sequence>MAGEAGGLPTAVRQLTTDMAALTTSIDRLEATTAAATQRARRRIAVLLVAVLLLAAAAASIGGIQHRNQSEFRRVRAGLIEACQARQASDAALRAKNQQLRDDAHGLAEEMAGGPYADRLGPVITYLRQETAAYQAYLAAIPQPVNCTVRYRR</sequence>
<dbReference type="Proteomes" id="UP000000657">
    <property type="component" value="Chromosome"/>
</dbReference>
<dbReference type="HOGENOM" id="CLU_1710588_0_0_11"/>
<keyword evidence="3" id="KW-1185">Reference proteome</keyword>
<organism evidence="2 3">
    <name type="scientific">Frankia alni (strain DSM 45986 / CECT 9034 / ACN14a)</name>
    <dbReference type="NCBI Taxonomy" id="326424"/>
    <lineage>
        <taxon>Bacteria</taxon>
        <taxon>Bacillati</taxon>
        <taxon>Actinomycetota</taxon>
        <taxon>Actinomycetes</taxon>
        <taxon>Frankiales</taxon>
        <taxon>Frankiaceae</taxon>
        <taxon>Frankia</taxon>
    </lineage>
</organism>
<dbReference type="AlphaFoldDB" id="Q0RME5"/>
<dbReference type="KEGG" id="fal:FRAAL2660"/>
<evidence type="ECO:0000256" key="1">
    <source>
        <dbReference type="SAM" id="Phobius"/>
    </source>
</evidence>
<evidence type="ECO:0000313" key="3">
    <source>
        <dbReference type="Proteomes" id="UP000000657"/>
    </source>
</evidence>
<name>Q0RME5_FRAAA</name>
<accession>Q0RME5</accession>
<keyword evidence="1" id="KW-0812">Transmembrane</keyword>
<reference evidence="2 3" key="1">
    <citation type="journal article" date="2007" name="Genome Res.">
        <title>Genome characteristics of facultatively symbiotic Frankia sp. strains reflect host range and host plant biogeography.</title>
        <authorList>
            <person name="Normand P."/>
            <person name="Lapierre P."/>
            <person name="Tisa L.S."/>
            <person name="Gogarten J.P."/>
            <person name="Alloisio N."/>
            <person name="Bagnarol E."/>
            <person name="Bassi C.A."/>
            <person name="Berry A.M."/>
            <person name="Bickhart D.M."/>
            <person name="Choisne N."/>
            <person name="Couloux A."/>
            <person name="Cournoyer B."/>
            <person name="Cruveiller S."/>
            <person name="Daubin V."/>
            <person name="Demange N."/>
            <person name="Francino M.P."/>
            <person name="Goltsman E."/>
            <person name="Huang Y."/>
            <person name="Kopp O.R."/>
            <person name="Labarre L."/>
            <person name="Lapidus A."/>
            <person name="Lavire C."/>
            <person name="Marechal J."/>
            <person name="Martinez M."/>
            <person name="Mastronunzio J.E."/>
            <person name="Mullin B.C."/>
            <person name="Niemann J."/>
            <person name="Pujic P."/>
            <person name="Rawnsley T."/>
            <person name="Rouy Z."/>
            <person name="Schenowitz C."/>
            <person name="Sellstedt A."/>
            <person name="Tavares F."/>
            <person name="Tomkins J.P."/>
            <person name="Vallenet D."/>
            <person name="Valverde C."/>
            <person name="Wall L.G."/>
            <person name="Wang Y."/>
            <person name="Medigue C."/>
            <person name="Benson D.R."/>
        </authorList>
    </citation>
    <scope>NUCLEOTIDE SEQUENCE [LARGE SCALE GENOMIC DNA]</scope>
    <source>
        <strain evidence="3">DSM 45986 / CECT 9034 / ACN14a</strain>
    </source>
</reference>
<protein>
    <submittedName>
        <fullName evidence="2">Uncharacterized protein</fullName>
    </submittedName>
</protein>
<keyword evidence="1" id="KW-1133">Transmembrane helix</keyword>
<evidence type="ECO:0000313" key="2">
    <source>
        <dbReference type="EMBL" id="CAJ61306.1"/>
    </source>
</evidence>
<keyword evidence="1" id="KW-0472">Membrane</keyword>
<proteinExistence type="predicted"/>